<feature type="signal peptide" evidence="1">
    <location>
        <begin position="1"/>
        <end position="21"/>
    </location>
</feature>
<accession>A0ABW0MYG0</accession>
<dbReference type="Proteomes" id="UP001595956">
    <property type="component" value="Unassembled WGS sequence"/>
</dbReference>
<feature type="chain" id="PRO_5045889064" evidence="1">
    <location>
        <begin position="22"/>
        <end position="326"/>
    </location>
</feature>
<dbReference type="Gene3D" id="3.10.50.10">
    <property type="match status" value="1"/>
</dbReference>
<dbReference type="PANTHER" id="PTHR46066:SF2">
    <property type="entry name" value="CHITINASE DOMAIN-CONTAINING PROTEIN 1"/>
    <property type="match status" value="1"/>
</dbReference>
<comment type="caution">
    <text evidence="3">The sequence shown here is derived from an EMBL/GenBank/DDBJ whole genome shotgun (WGS) entry which is preliminary data.</text>
</comment>
<dbReference type="InterPro" id="IPR001223">
    <property type="entry name" value="Glyco_hydro18_cat"/>
</dbReference>
<dbReference type="GO" id="GO:0016787">
    <property type="term" value="F:hydrolase activity"/>
    <property type="evidence" value="ECO:0007669"/>
    <property type="project" value="UniProtKB-KW"/>
</dbReference>
<organism evidence="3 4">
    <name type="scientific">Nocardioides caricicola</name>
    <dbReference type="NCBI Taxonomy" id="634770"/>
    <lineage>
        <taxon>Bacteria</taxon>
        <taxon>Bacillati</taxon>
        <taxon>Actinomycetota</taxon>
        <taxon>Actinomycetes</taxon>
        <taxon>Propionibacteriales</taxon>
        <taxon>Nocardioidaceae</taxon>
        <taxon>Nocardioides</taxon>
    </lineage>
</organism>
<sequence length="326" mass="35441">MRLVALLLSLAVLAPTAPAAAQEPDGLEVTGWILQSAPDRTVTRNADGISTLSVAGVSIGPGGDRVAAPTDDARRLLRTAHRNGLDAELLVSNYSNRLEAFDPRAAHRLLDSDRNVAAVAERLGRFARQGWDGINVDLEVVRRSDADGLVAFVRAIQDAMPAAKTVTIDVSATGSLDGYRDRGYRMRALGEAADTIKLMTYDEHGPTWTGPGPVGSLDWQRRSLEAALDAVPPAKLDLGVAGYGYSWPKHRTGRSYTIPTIRRMVERDGARPRWSAEDGEWTTTLSNGTVLWWSDARSYARRVDLAQEHGLHGLALWRLGSADTLR</sequence>
<dbReference type="SMART" id="SM00636">
    <property type="entry name" value="Glyco_18"/>
    <property type="match status" value="1"/>
</dbReference>
<dbReference type="InterPro" id="IPR029070">
    <property type="entry name" value="Chitinase_insertion_sf"/>
</dbReference>
<proteinExistence type="predicted"/>
<dbReference type="PANTHER" id="PTHR46066">
    <property type="entry name" value="CHITINASE DOMAIN-CONTAINING PROTEIN 1 FAMILY MEMBER"/>
    <property type="match status" value="1"/>
</dbReference>
<protein>
    <submittedName>
        <fullName evidence="3">Glycosyl hydrolase family 18 protein</fullName>
    </submittedName>
</protein>
<keyword evidence="1" id="KW-0732">Signal</keyword>
<dbReference type="InterPro" id="IPR017853">
    <property type="entry name" value="GH"/>
</dbReference>
<evidence type="ECO:0000259" key="2">
    <source>
        <dbReference type="PROSITE" id="PS51910"/>
    </source>
</evidence>
<evidence type="ECO:0000256" key="1">
    <source>
        <dbReference type="SAM" id="SignalP"/>
    </source>
</evidence>
<keyword evidence="4" id="KW-1185">Reference proteome</keyword>
<name>A0ABW0MYG0_9ACTN</name>
<keyword evidence="3" id="KW-0378">Hydrolase</keyword>
<feature type="domain" description="GH18" evidence="2">
    <location>
        <begin position="27"/>
        <end position="326"/>
    </location>
</feature>
<gene>
    <name evidence="3" type="ORF">ACFPKY_07185</name>
</gene>
<dbReference type="Gene3D" id="3.20.20.80">
    <property type="entry name" value="Glycosidases"/>
    <property type="match status" value="1"/>
</dbReference>
<dbReference type="SUPFAM" id="SSF51445">
    <property type="entry name" value="(Trans)glycosidases"/>
    <property type="match status" value="1"/>
</dbReference>
<dbReference type="Pfam" id="PF00704">
    <property type="entry name" value="Glyco_hydro_18"/>
    <property type="match status" value="1"/>
</dbReference>
<evidence type="ECO:0000313" key="3">
    <source>
        <dbReference type="EMBL" id="MFC5492876.1"/>
    </source>
</evidence>
<dbReference type="PROSITE" id="PS51910">
    <property type="entry name" value="GH18_2"/>
    <property type="match status" value="1"/>
</dbReference>
<reference evidence="4" key="1">
    <citation type="journal article" date="2019" name="Int. J. Syst. Evol. Microbiol.">
        <title>The Global Catalogue of Microorganisms (GCM) 10K type strain sequencing project: providing services to taxonomists for standard genome sequencing and annotation.</title>
        <authorList>
            <consortium name="The Broad Institute Genomics Platform"/>
            <consortium name="The Broad Institute Genome Sequencing Center for Infectious Disease"/>
            <person name="Wu L."/>
            <person name="Ma J."/>
        </authorList>
    </citation>
    <scope>NUCLEOTIDE SEQUENCE [LARGE SCALE GENOMIC DNA]</scope>
    <source>
        <strain evidence="4">KACC 13778</strain>
    </source>
</reference>
<dbReference type="InterPro" id="IPR011583">
    <property type="entry name" value="Chitinase_II/V-like_cat"/>
</dbReference>
<evidence type="ECO:0000313" key="4">
    <source>
        <dbReference type="Proteomes" id="UP001595956"/>
    </source>
</evidence>
<dbReference type="EMBL" id="JBHSMD010000002">
    <property type="protein sequence ID" value="MFC5492876.1"/>
    <property type="molecule type" value="Genomic_DNA"/>
</dbReference>
<dbReference type="RefSeq" id="WP_345171463.1">
    <property type="nucleotide sequence ID" value="NZ_BAABFQ010000003.1"/>
</dbReference>